<feature type="compositionally biased region" description="Low complexity" evidence="1">
    <location>
        <begin position="140"/>
        <end position="153"/>
    </location>
</feature>
<protein>
    <submittedName>
        <fullName evidence="2">Uncharacterized protein</fullName>
    </submittedName>
</protein>
<proteinExistence type="predicted"/>
<gene>
    <name evidence="2" type="ORF">PCOR1329_LOCUS79548</name>
</gene>
<accession>A0ABN9XT28</accession>
<dbReference type="Proteomes" id="UP001189429">
    <property type="component" value="Unassembled WGS sequence"/>
</dbReference>
<name>A0ABN9XT28_9DINO</name>
<keyword evidence="3" id="KW-1185">Reference proteome</keyword>
<organism evidence="2 3">
    <name type="scientific">Prorocentrum cordatum</name>
    <dbReference type="NCBI Taxonomy" id="2364126"/>
    <lineage>
        <taxon>Eukaryota</taxon>
        <taxon>Sar</taxon>
        <taxon>Alveolata</taxon>
        <taxon>Dinophyceae</taxon>
        <taxon>Prorocentrales</taxon>
        <taxon>Prorocentraceae</taxon>
        <taxon>Prorocentrum</taxon>
    </lineage>
</organism>
<dbReference type="EMBL" id="CAUYUJ010021174">
    <property type="protein sequence ID" value="CAK0903163.1"/>
    <property type="molecule type" value="Genomic_DNA"/>
</dbReference>
<evidence type="ECO:0000313" key="2">
    <source>
        <dbReference type="EMBL" id="CAK0903163.1"/>
    </source>
</evidence>
<evidence type="ECO:0000256" key="1">
    <source>
        <dbReference type="SAM" id="MobiDB-lite"/>
    </source>
</evidence>
<evidence type="ECO:0000313" key="3">
    <source>
        <dbReference type="Proteomes" id="UP001189429"/>
    </source>
</evidence>
<comment type="caution">
    <text evidence="2">The sequence shown here is derived from an EMBL/GenBank/DDBJ whole genome shotgun (WGS) entry which is preliminary data.</text>
</comment>
<feature type="compositionally biased region" description="Low complexity" evidence="1">
    <location>
        <begin position="167"/>
        <end position="176"/>
    </location>
</feature>
<feature type="region of interest" description="Disordered" evidence="1">
    <location>
        <begin position="1"/>
        <end position="22"/>
    </location>
</feature>
<feature type="compositionally biased region" description="Basic residues" evidence="1">
    <location>
        <begin position="350"/>
        <end position="373"/>
    </location>
</feature>
<sequence length="408" mass="42963">MVAEKAPQSPTEQAAGLTTSLGPRFVWNTSAPSFVPEAGKLYVFNDPLRHPGPAQRGTCDSWAAASTGALETVALPLHAWHAPRARRAQQEWEQRLEVLQVAARLAAACSRPPPPQTFSPHRVHWLPGREQEQNQCPQTAARRTAAPADGRPPSRGGAAPHLPPRAGSPGRPRQPWGRGGGVEAAAGHQEERPGRPLRAIPPARDFPPLPPGAWRTQCPGGPVQRGCCGGGEGSDGAAAAPAAAVPLALGASRSACEGQPDSEELFCVTCKNAFIEVAAEPAVVAGTRSQSSPPSRSRCRLDQPPTESQVGAQAGDTIPLGAVTQLARAPDDRKTSDEIQVTAHRTWAVSHKRSSSSAAGKRKGSTSRQRLQRPARAWATSRWPTRQSPWAKRGGGGGAPRKSVPSPP</sequence>
<reference evidence="2" key="1">
    <citation type="submission" date="2023-10" db="EMBL/GenBank/DDBJ databases">
        <authorList>
            <person name="Chen Y."/>
            <person name="Shah S."/>
            <person name="Dougan E. K."/>
            <person name="Thang M."/>
            <person name="Chan C."/>
        </authorList>
    </citation>
    <scope>NUCLEOTIDE SEQUENCE [LARGE SCALE GENOMIC DNA]</scope>
</reference>
<feature type="region of interest" description="Disordered" evidence="1">
    <location>
        <begin position="284"/>
        <end position="408"/>
    </location>
</feature>
<feature type="compositionally biased region" description="Polar residues" evidence="1">
    <location>
        <begin position="8"/>
        <end position="22"/>
    </location>
</feature>
<feature type="region of interest" description="Disordered" evidence="1">
    <location>
        <begin position="110"/>
        <end position="218"/>
    </location>
</feature>